<dbReference type="InterPro" id="IPR009091">
    <property type="entry name" value="RCC1/BLIP-II"/>
</dbReference>
<organism evidence="3 4">
    <name type="scientific">Puccinia graminis f. sp. tritici</name>
    <dbReference type="NCBI Taxonomy" id="56615"/>
    <lineage>
        <taxon>Eukaryota</taxon>
        <taxon>Fungi</taxon>
        <taxon>Dikarya</taxon>
        <taxon>Basidiomycota</taxon>
        <taxon>Pucciniomycotina</taxon>
        <taxon>Pucciniomycetes</taxon>
        <taxon>Pucciniales</taxon>
        <taxon>Pucciniaceae</taxon>
        <taxon>Puccinia</taxon>
    </lineage>
</organism>
<dbReference type="InterPro" id="IPR051553">
    <property type="entry name" value="Ran_GTPase-activating"/>
</dbReference>
<dbReference type="PANTHER" id="PTHR45982">
    <property type="entry name" value="REGULATOR OF CHROMOSOME CONDENSATION"/>
    <property type="match status" value="1"/>
</dbReference>
<feature type="compositionally biased region" description="Polar residues" evidence="2">
    <location>
        <begin position="9"/>
        <end position="19"/>
    </location>
</feature>
<dbReference type="InterPro" id="IPR000408">
    <property type="entry name" value="Reg_chr_condens"/>
</dbReference>
<comment type="caution">
    <text evidence="3">The sequence shown here is derived from an EMBL/GenBank/DDBJ whole genome shotgun (WGS) entry which is preliminary data.</text>
</comment>
<evidence type="ECO:0000256" key="2">
    <source>
        <dbReference type="SAM" id="MobiDB-lite"/>
    </source>
</evidence>
<accession>A0A5B0QX81</accession>
<feature type="compositionally biased region" description="Low complexity" evidence="2">
    <location>
        <begin position="47"/>
        <end position="60"/>
    </location>
</feature>
<dbReference type="Proteomes" id="UP000324748">
    <property type="component" value="Unassembled WGS sequence"/>
</dbReference>
<dbReference type="SUPFAM" id="SSF50985">
    <property type="entry name" value="RCC1/BLIP-II"/>
    <property type="match status" value="1"/>
</dbReference>
<protein>
    <submittedName>
        <fullName evidence="3">Uncharacterized protein</fullName>
    </submittedName>
</protein>
<evidence type="ECO:0000256" key="1">
    <source>
        <dbReference type="PROSITE-ProRule" id="PRU00235"/>
    </source>
</evidence>
<dbReference type="EMBL" id="VSWC01000002">
    <property type="protein sequence ID" value="KAA1117921.1"/>
    <property type="molecule type" value="Genomic_DNA"/>
</dbReference>
<feature type="compositionally biased region" description="Low complexity" evidence="2">
    <location>
        <begin position="90"/>
        <end position="103"/>
    </location>
</feature>
<keyword evidence="4" id="KW-1185">Reference proteome</keyword>
<feature type="repeat" description="RCC1" evidence="1">
    <location>
        <begin position="264"/>
        <end position="324"/>
    </location>
</feature>
<dbReference type="AlphaFoldDB" id="A0A5B0QX81"/>
<proteinExistence type="predicted"/>
<evidence type="ECO:0000313" key="4">
    <source>
        <dbReference type="Proteomes" id="UP000324748"/>
    </source>
</evidence>
<dbReference type="PROSITE" id="PS50012">
    <property type="entry name" value="RCC1_3"/>
    <property type="match status" value="1"/>
</dbReference>
<evidence type="ECO:0000313" key="3">
    <source>
        <dbReference type="EMBL" id="KAA1117921.1"/>
    </source>
</evidence>
<dbReference type="PANTHER" id="PTHR45982:SF1">
    <property type="entry name" value="REGULATOR OF CHROMOSOME CONDENSATION"/>
    <property type="match status" value="1"/>
</dbReference>
<feature type="region of interest" description="Disordered" evidence="2">
    <location>
        <begin position="7"/>
        <end position="60"/>
    </location>
</feature>
<feature type="compositionally biased region" description="Basic and acidic residues" evidence="2">
    <location>
        <begin position="21"/>
        <end position="36"/>
    </location>
</feature>
<dbReference type="OrthoDB" id="5370059at2759"/>
<feature type="region of interest" description="Disordered" evidence="2">
    <location>
        <begin position="86"/>
        <end position="121"/>
    </location>
</feature>
<feature type="compositionally biased region" description="Polar residues" evidence="2">
    <location>
        <begin position="109"/>
        <end position="121"/>
    </location>
</feature>
<dbReference type="Gene3D" id="2.130.10.30">
    <property type="entry name" value="Regulator of chromosome condensation 1/beta-lactamase-inhibitor protein II"/>
    <property type="match status" value="1"/>
</dbReference>
<name>A0A5B0QX81_PUCGR</name>
<gene>
    <name evidence="3" type="ORF">PGT21_027353</name>
</gene>
<sequence length="478" mass="52373">MAQLLLYASGSNSHGQLGTRNLKEEEEKEEDLHEFTNTHQWNHHHQQPQGEEQQQQPISSSIGGRHSLFLINHPTRPEIYLCGDQNQGQSGPKISSIAPSPSIGENAPSIINQSSQPYDTNDECSSTMKMIDYLKLISMTSNIDHELKELLGQHYRPVQVTACWETSFVVLSPRFCGPSTKDETRMEEEEIQYDDEILAFGSNDFDLRGSAEKETLPEDPGTPNLVDLPPSVGRTGSGRRRIRLHGGCQHVIAVIEYAGQGGPIELVGWGAARHGQLGPLETAGGKPVRTSLPTRLPISIPLGTPLSALKIALGNQHSVLVSPTQIWCWGSNRNGQIPSALKALPPADILELQATWNATFVILSLPDRPTFKRLLGYGSNSHGQLLGTSHLHLDRLIPSHHANLVAGSEHLLLTSTLQNNTVQIWGWGWNEHGNLGKREGHPLEPIRAFSLLFEIPSNSKLVALAAGCATSFVIVCSR</sequence>
<reference evidence="3 4" key="1">
    <citation type="submission" date="2019-05" db="EMBL/GenBank/DDBJ databases">
        <title>Emergence of the Ug99 lineage of the wheat stem rust pathogen through somatic hybridization.</title>
        <authorList>
            <person name="Li F."/>
            <person name="Upadhyaya N.M."/>
            <person name="Sperschneider J."/>
            <person name="Matny O."/>
            <person name="Nguyen-Phuc H."/>
            <person name="Mago R."/>
            <person name="Raley C."/>
            <person name="Miller M.E."/>
            <person name="Silverstein K.A.T."/>
            <person name="Henningsen E."/>
            <person name="Hirsch C.D."/>
            <person name="Visser B."/>
            <person name="Pretorius Z.A."/>
            <person name="Steffenson B.J."/>
            <person name="Schwessinger B."/>
            <person name="Dodds P.N."/>
            <person name="Figueroa M."/>
        </authorList>
    </citation>
    <scope>NUCLEOTIDE SEQUENCE [LARGE SCALE GENOMIC DNA]</scope>
    <source>
        <strain evidence="3">21-0</strain>
    </source>
</reference>